<evidence type="ECO:0000313" key="2">
    <source>
        <dbReference type="Proteomes" id="UP000887581"/>
    </source>
</evidence>
<keyword evidence="2" id="KW-1185">Reference proteome</keyword>
<proteinExistence type="predicted"/>
<feature type="domain" description="T20D4.11-like" evidence="1">
    <location>
        <begin position="448"/>
        <end position="595"/>
    </location>
</feature>
<sequence length="839" mass="93699">MQRNDVESNAPPLCRILSSIRSDLRCVQSNRQNSCSVNALEVIAPLESETDHMYTQLDCSYITAITSSAKASEAAKLTTGSNKFTDDGVPFDILHLFSKIDEVCVQVAAANQAHLKPIYRVACQNREELVEHRQCIINASDGLAQCNQKPVNETICDALEQFSNNIDCALRVMLDACTVEAQNVAVAVQDGLNDDLIKHKCYADAIISEMNSTDDDEFRLNPKNVRCSPEQENFALTCLVELIEINRKIVELNNYNFLREISQQNSTIISEICNLYGKYDNCITNTVFVHSNGKRCAFNSPLNTLARIGLLPICDKHSRMLLEKNSNCIERIQDRTEICQSGLGSLGPAIHHMLQGIHSEAYLCNSYYLIRDAFDCGEKIFNEMCPIEAVLDLRQLRQLVTKLGTEEGCPEERPSNLLEILSRPAAASTASSSLSKIIQPTSQRVVTCEPTEQKQFSSCIQLITIYQPHPLAVIKQPRHIDEACKQFIEFKKCQANISCLPLWAKGMTAMFNYVCGSGYATYTQVRQCVRKTTTREEIRECVSEFSRSAPQIACQSSKKLLTCSVPVINEKCGQVAAQFVTDYINKFVSVVDPTCKIDMEENEKSISGINCTAEQIALIDHCAAPINELTSRIDELFEGGLQQFLANVKNLAPVFAQGCNLTSEFRHCLRPILNNDEPQTKHCIVSSCLIRAGDGICDQTDTAKAIDDNLACIFKQASIPEFGKCLRSTIATLKQFNLLALRRVLPQFITCVEHIVVQQCGQIPINVLRAISATDICPISRNYQLGTSNYQLAHVCNTEMQQKHTECIGNFYRNYRMLPVALLRDPTNIDTLITKLIEI</sequence>
<dbReference type="WBParaSite" id="sdigi.contig682.g9476.t1">
    <property type="protein sequence ID" value="sdigi.contig682.g9476.t1"/>
    <property type="gene ID" value="sdigi.contig682.g9476"/>
</dbReference>
<dbReference type="Pfam" id="PF01579">
    <property type="entry name" value="DUF19"/>
    <property type="match status" value="1"/>
</dbReference>
<dbReference type="Proteomes" id="UP000887581">
    <property type="component" value="Unplaced"/>
</dbReference>
<evidence type="ECO:0000313" key="3">
    <source>
        <dbReference type="WBParaSite" id="sdigi.contig682.g9476.t1"/>
    </source>
</evidence>
<name>A0A915Q3K4_9BILA</name>
<accession>A0A915Q3K4</accession>
<organism evidence="2 3">
    <name type="scientific">Setaria digitata</name>
    <dbReference type="NCBI Taxonomy" id="48799"/>
    <lineage>
        <taxon>Eukaryota</taxon>
        <taxon>Metazoa</taxon>
        <taxon>Ecdysozoa</taxon>
        <taxon>Nematoda</taxon>
        <taxon>Chromadorea</taxon>
        <taxon>Rhabditida</taxon>
        <taxon>Spirurina</taxon>
        <taxon>Spiruromorpha</taxon>
        <taxon>Filarioidea</taxon>
        <taxon>Setariidae</taxon>
        <taxon>Setaria</taxon>
    </lineage>
</organism>
<dbReference type="AlphaFoldDB" id="A0A915Q3K4"/>
<dbReference type="PANTHER" id="PTHR37431:SF5">
    <property type="entry name" value="PROTEIN CBG06905"/>
    <property type="match status" value="1"/>
</dbReference>
<reference evidence="3" key="1">
    <citation type="submission" date="2022-11" db="UniProtKB">
        <authorList>
            <consortium name="WormBaseParasite"/>
        </authorList>
    </citation>
    <scope>IDENTIFICATION</scope>
</reference>
<evidence type="ECO:0000259" key="1">
    <source>
        <dbReference type="Pfam" id="PF01579"/>
    </source>
</evidence>
<dbReference type="InterPro" id="IPR002542">
    <property type="entry name" value="T20D4.11-like_dom"/>
</dbReference>
<protein>
    <submittedName>
        <fullName evidence="3">DUF19 domain-containing protein</fullName>
    </submittedName>
</protein>
<dbReference type="PANTHER" id="PTHR37431">
    <property type="entry name" value="PROTEIN CBG06927"/>
    <property type="match status" value="1"/>
</dbReference>